<evidence type="ECO:0000256" key="4">
    <source>
        <dbReference type="ARBA" id="ARBA00023163"/>
    </source>
</evidence>
<dbReference type="EMBL" id="CP144102">
    <property type="protein sequence ID" value="WWC89543.1"/>
    <property type="molecule type" value="Genomic_DNA"/>
</dbReference>
<keyword evidence="2" id="KW-0479">Metal-binding</keyword>
<feature type="domain" description="Zn(2)-C6 fungal-type" evidence="7">
    <location>
        <begin position="203"/>
        <end position="233"/>
    </location>
</feature>
<dbReference type="CDD" id="cd12148">
    <property type="entry name" value="fungal_TF_MHR"/>
    <property type="match status" value="1"/>
</dbReference>
<dbReference type="GO" id="GO:0006351">
    <property type="term" value="P:DNA-templated transcription"/>
    <property type="evidence" value="ECO:0007669"/>
    <property type="project" value="InterPro"/>
</dbReference>
<evidence type="ECO:0000256" key="1">
    <source>
        <dbReference type="ARBA" id="ARBA00004123"/>
    </source>
</evidence>
<feature type="compositionally biased region" description="Polar residues" evidence="6">
    <location>
        <begin position="98"/>
        <end position="120"/>
    </location>
</feature>
<dbReference type="CDD" id="cd00067">
    <property type="entry name" value="GAL4"/>
    <property type="match status" value="1"/>
</dbReference>
<dbReference type="SMART" id="SM00906">
    <property type="entry name" value="Fungal_trans"/>
    <property type="match status" value="1"/>
</dbReference>
<dbReference type="Pfam" id="PF00172">
    <property type="entry name" value="Zn_clus"/>
    <property type="match status" value="1"/>
</dbReference>
<evidence type="ECO:0000259" key="7">
    <source>
        <dbReference type="PROSITE" id="PS50048"/>
    </source>
</evidence>
<dbReference type="SUPFAM" id="SSF57701">
    <property type="entry name" value="Zn2/Cys6 DNA-binding domain"/>
    <property type="match status" value="1"/>
</dbReference>
<dbReference type="GO" id="GO:0008270">
    <property type="term" value="F:zinc ion binding"/>
    <property type="evidence" value="ECO:0007669"/>
    <property type="project" value="InterPro"/>
</dbReference>
<keyword evidence="9" id="KW-1185">Reference proteome</keyword>
<dbReference type="GO" id="GO:0000981">
    <property type="term" value="F:DNA-binding transcription factor activity, RNA polymerase II-specific"/>
    <property type="evidence" value="ECO:0007669"/>
    <property type="project" value="InterPro"/>
</dbReference>
<evidence type="ECO:0000313" key="8">
    <source>
        <dbReference type="EMBL" id="WWC89543.1"/>
    </source>
</evidence>
<keyword evidence="5" id="KW-0539">Nucleus</keyword>
<keyword evidence="4" id="KW-0804">Transcription</keyword>
<organism evidence="8 9">
    <name type="scientific">Kwoniella dendrophila CBS 6074</name>
    <dbReference type="NCBI Taxonomy" id="1295534"/>
    <lineage>
        <taxon>Eukaryota</taxon>
        <taxon>Fungi</taxon>
        <taxon>Dikarya</taxon>
        <taxon>Basidiomycota</taxon>
        <taxon>Agaricomycotina</taxon>
        <taxon>Tremellomycetes</taxon>
        <taxon>Tremellales</taxon>
        <taxon>Cryptococcaceae</taxon>
        <taxon>Kwoniella</taxon>
    </lineage>
</organism>
<dbReference type="InterPro" id="IPR007219">
    <property type="entry name" value="XnlR_reg_dom"/>
</dbReference>
<dbReference type="PROSITE" id="PS50048">
    <property type="entry name" value="ZN2_CY6_FUNGAL_2"/>
    <property type="match status" value="1"/>
</dbReference>
<comment type="subcellular location">
    <subcellularLocation>
        <location evidence="1">Nucleus</location>
    </subcellularLocation>
</comment>
<feature type="region of interest" description="Disordered" evidence="6">
    <location>
        <begin position="1"/>
        <end position="39"/>
    </location>
</feature>
<name>A0AAX4JXG5_9TREE</name>
<feature type="compositionally biased region" description="Basic and acidic residues" evidence="6">
    <location>
        <begin position="68"/>
        <end position="83"/>
    </location>
</feature>
<evidence type="ECO:0000256" key="5">
    <source>
        <dbReference type="ARBA" id="ARBA00023242"/>
    </source>
</evidence>
<keyword evidence="3" id="KW-0805">Transcription regulation</keyword>
<dbReference type="RefSeq" id="XP_066076306.1">
    <property type="nucleotide sequence ID" value="XM_066220209.1"/>
</dbReference>
<evidence type="ECO:0000256" key="3">
    <source>
        <dbReference type="ARBA" id="ARBA00023015"/>
    </source>
</evidence>
<gene>
    <name evidence="8" type="ORF">L201_004467</name>
</gene>
<dbReference type="Gene3D" id="4.10.240.10">
    <property type="entry name" value="Zn(2)-C6 fungal-type DNA-binding domain"/>
    <property type="match status" value="1"/>
</dbReference>
<dbReference type="PROSITE" id="PS00463">
    <property type="entry name" value="ZN2_CY6_FUNGAL_1"/>
    <property type="match status" value="1"/>
</dbReference>
<reference evidence="8 9" key="1">
    <citation type="submission" date="2024-01" db="EMBL/GenBank/DDBJ databases">
        <title>Comparative genomics of Cryptococcus and Kwoniella reveals pathogenesis evolution and contrasting modes of karyotype evolution via chromosome fusion or intercentromeric recombination.</title>
        <authorList>
            <person name="Coelho M.A."/>
            <person name="David-Palma M."/>
            <person name="Shea T."/>
            <person name="Bowers K."/>
            <person name="McGinley-Smith S."/>
            <person name="Mohammad A.W."/>
            <person name="Gnirke A."/>
            <person name="Yurkov A.M."/>
            <person name="Nowrousian M."/>
            <person name="Sun S."/>
            <person name="Cuomo C.A."/>
            <person name="Heitman J."/>
        </authorList>
    </citation>
    <scope>NUCLEOTIDE SEQUENCE [LARGE SCALE GENOMIC DNA]</scope>
    <source>
        <strain evidence="8 9">CBS 6074</strain>
    </source>
</reference>
<sequence length="864" mass="96184">MARPYNPKYDSMLGPMREPSPPTNENENENAFQRDDSFLSQLGTDKLGVGDTEAALKHLFGDVVGNSSHHDDDHHHHLQHHEQNNVNIEDSQNKHDTSMSIETGNSITSLNNDGSTPTLASHEVTTTESIPISTPHVNENNPNPSTGLNNQDVNITLDPALKGFPLITTNQTEGENGEQVQQQEQPKKRKATSRANMLARGGACEFCKKRKLKCSAELPSCSNCLRTGKECIYSQKKQRSRVRILEDRLQELEKRLDKSKDDDSDTPLNIYNDNTHGNEILVGEHNVTNANQGQLENINTTSTTIPNEMYDSSDFPTLSTFDLGSTPIDLSLQNEPDLMTLADAAAGDSSIETELWEGLSPEVVVNEILKAISGGNHNNGKSVGEKIVSHLIQLYILPPSVPDIHAALSPSSLLSRLSNKTDRPIHPALLLSLIPFVLPLSPSKTLHHPNIPIMLQQHGQKSIQQAISNSDSRMIDLIASCTIRSYGFYGEARFFEGWTESALATSMVYASGLSKLGHVGEKFVNPLNVNSNFQKMRKDRLEKEKKFRLVKSKGVAVPPPNDKAELAERIKLFWAAYMNDRGGSIGWGWPSSFNDEDITTPWPHDDFENDESLLDNRTVTDFMNSTTPNDATKDNIIATQAKSMTLMFHAHRLFDVSPDIATPDRTSRLMRMTRGYMSTITPVHQIHSNPGVVNGEGSNYQLWITLHTIMSCLHAKEEIDAPSGSEKEHFIKSVESAGKVLEIIDIIQMNGDADLEILDFMTSAMVFSFLGRLMTKYLERFNSSSTTPTSLNTLSSPIWPNVNDSGNDDETIRKLTEYKEKFSRSLRILGKKRRFASISSQLLENVAFGSEFKLGEYERPDNMP</sequence>
<feature type="region of interest" description="Disordered" evidence="6">
    <location>
        <begin position="256"/>
        <end position="276"/>
    </location>
</feature>
<dbReference type="SMART" id="SM00066">
    <property type="entry name" value="GAL4"/>
    <property type="match status" value="1"/>
</dbReference>
<dbReference type="InterPro" id="IPR001138">
    <property type="entry name" value="Zn2Cys6_DnaBD"/>
</dbReference>
<dbReference type="GO" id="GO:0003677">
    <property type="term" value="F:DNA binding"/>
    <property type="evidence" value="ECO:0007669"/>
    <property type="project" value="InterPro"/>
</dbReference>
<accession>A0AAX4JXG5</accession>
<dbReference type="GeneID" id="91095137"/>
<dbReference type="PANTHER" id="PTHR47338:SF29">
    <property type="entry name" value="ZN(2)-C6 FUNGAL-TYPE DOMAIN-CONTAINING PROTEIN"/>
    <property type="match status" value="1"/>
</dbReference>
<protein>
    <recommendedName>
        <fullName evidence="7">Zn(2)-C6 fungal-type domain-containing protein</fullName>
    </recommendedName>
</protein>
<evidence type="ECO:0000313" key="9">
    <source>
        <dbReference type="Proteomes" id="UP001355207"/>
    </source>
</evidence>
<dbReference type="InterPro" id="IPR036864">
    <property type="entry name" value="Zn2-C6_fun-type_DNA-bd_sf"/>
</dbReference>
<feature type="compositionally biased region" description="Low complexity" evidence="6">
    <location>
        <begin position="170"/>
        <end position="184"/>
    </location>
</feature>
<dbReference type="Proteomes" id="UP001355207">
    <property type="component" value="Chromosome 5"/>
</dbReference>
<dbReference type="PANTHER" id="PTHR47338">
    <property type="entry name" value="ZN(II)2CYS6 TRANSCRIPTION FACTOR (EUROFUNG)-RELATED"/>
    <property type="match status" value="1"/>
</dbReference>
<evidence type="ECO:0000256" key="6">
    <source>
        <dbReference type="SAM" id="MobiDB-lite"/>
    </source>
</evidence>
<dbReference type="GO" id="GO:0005634">
    <property type="term" value="C:nucleus"/>
    <property type="evidence" value="ECO:0007669"/>
    <property type="project" value="UniProtKB-SubCell"/>
</dbReference>
<feature type="compositionally biased region" description="Polar residues" evidence="6">
    <location>
        <begin position="266"/>
        <end position="276"/>
    </location>
</feature>
<dbReference type="AlphaFoldDB" id="A0AAX4JXG5"/>
<dbReference type="InterPro" id="IPR050815">
    <property type="entry name" value="TF_fung"/>
</dbReference>
<proteinExistence type="predicted"/>
<feature type="region of interest" description="Disordered" evidence="6">
    <location>
        <begin position="170"/>
        <end position="192"/>
    </location>
</feature>
<feature type="region of interest" description="Disordered" evidence="6">
    <location>
        <begin position="66"/>
        <end position="120"/>
    </location>
</feature>
<evidence type="ECO:0000256" key="2">
    <source>
        <dbReference type="ARBA" id="ARBA00022723"/>
    </source>
</evidence>